<evidence type="ECO:0000313" key="2">
    <source>
        <dbReference type="EMBL" id="AHB33532.1"/>
    </source>
</evidence>
<dbReference type="InterPro" id="IPR027434">
    <property type="entry name" value="Homing_endonucl"/>
</dbReference>
<dbReference type="Pfam" id="PF00961">
    <property type="entry name" value="LAGLIDADG_1"/>
    <property type="match status" value="2"/>
</dbReference>
<name>V5RDS2_9PEZI</name>
<geneLocation type="mitochondrion" evidence="2"/>
<keyword evidence="2" id="KW-0496">Mitochondrion</keyword>
<keyword evidence="2" id="KW-0255">Endonuclease</keyword>
<proteinExistence type="predicted"/>
<protein>
    <submittedName>
        <fullName evidence="2">LAGLIDADG endonuclease</fullName>
    </submittedName>
</protein>
<dbReference type="PANTHER" id="PTHR36181:SF4">
    <property type="entry name" value="LAGLIDADG ENDONUCLEASE"/>
    <property type="match status" value="1"/>
</dbReference>
<reference evidence="2" key="2">
    <citation type="submission" date="2013-12" db="EMBL/GenBank/DDBJ databases">
        <title>Mitochondrial Genome of Annulohypoxylon stygium, cohabitant fungus of Tremella fuciformis, reveals intron diversity.</title>
        <authorList>
            <person name="Hsiang T."/>
        </authorList>
    </citation>
    <scope>NUCLEOTIDE SEQUENCE</scope>
</reference>
<feature type="domain" description="Homing endonuclease LAGLIDADG" evidence="1">
    <location>
        <begin position="117"/>
        <end position="213"/>
    </location>
</feature>
<dbReference type="InterPro" id="IPR051289">
    <property type="entry name" value="LAGLIDADG_Endonuclease"/>
</dbReference>
<accession>V5RDS2</accession>
<dbReference type="AlphaFoldDB" id="V5RDS2"/>
<dbReference type="EMBL" id="KF545917">
    <property type="protein sequence ID" value="AHB33532.1"/>
    <property type="molecule type" value="Genomic_DNA"/>
</dbReference>
<dbReference type="GeneID" id="17963076"/>
<dbReference type="Gene3D" id="3.10.28.10">
    <property type="entry name" value="Homing endonucleases"/>
    <property type="match status" value="2"/>
</dbReference>
<dbReference type="PANTHER" id="PTHR36181">
    <property type="entry name" value="INTRON-ENCODED ENDONUCLEASE AI3-RELATED"/>
    <property type="match status" value="1"/>
</dbReference>
<evidence type="ECO:0000259" key="1">
    <source>
        <dbReference type="Pfam" id="PF00961"/>
    </source>
</evidence>
<dbReference type="RefSeq" id="YP_008964973.1">
    <property type="nucleotide sequence ID" value="NC_023117.1"/>
</dbReference>
<dbReference type="SUPFAM" id="SSF55608">
    <property type="entry name" value="Homing endonucleases"/>
    <property type="match status" value="2"/>
</dbReference>
<dbReference type="GO" id="GO:0004519">
    <property type="term" value="F:endonuclease activity"/>
    <property type="evidence" value="ECO:0007669"/>
    <property type="project" value="UniProtKB-KW"/>
</dbReference>
<feature type="domain" description="Homing endonuclease LAGLIDADG" evidence="1">
    <location>
        <begin position="273"/>
        <end position="371"/>
    </location>
</feature>
<reference evidence="2" key="1">
    <citation type="submission" date="2013-08" db="EMBL/GenBank/DDBJ databases">
        <authorList>
            <person name="Deng Y.-J."/>
            <person name="Xie B.-G."/>
            <person name="Jiang Y.-J."/>
            <person name="Wang Q.-F."/>
            <person name="Lan F.-S."/>
        </authorList>
    </citation>
    <scope>NUCLEOTIDE SEQUENCE</scope>
</reference>
<keyword evidence="2" id="KW-0540">Nuclease</keyword>
<dbReference type="FunFam" id="3.10.28.10:FF:000010">
    <property type="entry name" value="LAGLIDADG homing endonuclease I-LtrII"/>
    <property type="match status" value="1"/>
</dbReference>
<gene>
    <name evidence="2" type="primary">oi1cox1</name>
</gene>
<sequence>MMETEIGNRGSKSIVYLITFLPSQIKYIIVKEQRVDGSCIELNTFKDENVPMLRCTLAGLERGCRNINKSILINTDLFSKITESSQNRILSNQLNNVRFYSSMNKAGTRSNINPWFLTGFADGEASFLVNVYKSSSHNSGWGARATFQIGLHKKDIAILNNIQDYFGVGSVTTKTKGCVYYVQAIKDLDVILNHFDHYPLVTKKYADYLLFKLAINLIKEKAHMNSEGLRKLVAIRASLNWGLPSDLNGAFPGIVAYPRPEVSDISIKDPQWLAGFASAEGCFLVKITKAITHRSGYQVSLIFKLVQHSRDEELIRSLVNYLGCGTIILFNSAIEYRVTRFSDLTDKIIPLFQKFPIQGVKFLDYKDFVRVLELMNNKLHLTPNGLEQIKFIKENMNKGRE</sequence>
<keyword evidence="2" id="KW-0378">Hydrolase</keyword>
<dbReference type="InterPro" id="IPR004860">
    <property type="entry name" value="LAGLIDADG_dom"/>
</dbReference>
<organism evidence="2">
    <name type="scientific">Annulohypoxylon stygium</name>
    <dbReference type="NCBI Taxonomy" id="326628"/>
    <lineage>
        <taxon>Eukaryota</taxon>
        <taxon>Fungi</taxon>
        <taxon>Dikarya</taxon>
        <taxon>Ascomycota</taxon>
        <taxon>Pezizomycotina</taxon>
        <taxon>Sordariomycetes</taxon>
        <taxon>Xylariomycetidae</taxon>
        <taxon>Xylariales</taxon>
        <taxon>Hypoxylaceae</taxon>
        <taxon>Annulohypoxylon</taxon>
    </lineage>
</organism>
<dbReference type="GO" id="GO:0005739">
    <property type="term" value="C:mitochondrion"/>
    <property type="evidence" value="ECO:0007669"/>
    <property type="project" value="UniProtKB-ARBA"/>
</dbReference>